<evidence type="ECO:0000256" key="2">
    <source>
        <dbReference type="ARBA" id="ARBA00022747"/>
    </source>
</evidence>
<name>A0ABY3TU26_9MYCO</name>
<evidence type="ECO:0000313" key="5">
    <source>
        <dbReference type="EMBL" id="ULN42467.1"/>
    </source>
</evidence>
<dbReference type="Gene3D" id="1.10.287.1120">
    <property type="entry name" value="Bipartite methylase S protein"/>
    <property type="match status" value="1"/>
</dbReference>
<proteinExistence type="inferred from homology"/>
<accession>A0ABY3TU26</accession>
<keyword evidence="3" id="KW-0238">DNA-binding</keyword>
<keyword evidence="5" id="KW-0255">Endonuclease</keyword>
<sequence length="441" mass="48815">MSWPSYPAYKESDVEWLGEIPHEWSTSRLKYFTSSMAGGTPDTENPSYWSEDGSGIPWVAIGDMSRSDEVWTTTKSVSQAGRASKSLRVGCPGTVLFAMYASVGEVSVLRVPAVWNQALLGLRADERLCTGRFLFYCLRTVTDRLPSLYRSNTQNNLNADQVANLAFSLPSLDEQRAITSFLDYETAKIDALISKQEYLIATLQENRSTTVDLVLEHHGFTAPRSLADLESATPPKGWRIIRLGGLLRQLTNGFVGPTRDILVDDGVPYIQGTHIKQGRIEFDRRPFYVRREWHDERPRIHLREGDVLIVQTGDIGKVAVVPPNFGDASCHALQIARVKPETLTGSYLGAFLSSWVGYHYLCSLATGALHPHLEAGIRAVPIVVPPLDVQKVIVSQVDEQTAKIDLLVAKATAFVDVLREYRSALITDAVTGKIDVRNSAA</sequence>
<dbReference type="PANTHER" id="PTHR30408:SF12">
    <property type="entry name" value="TYPE I RESTRICTION ENZYME MJAVIII SPECIFICITY SUBUNIT"/>
    <property type="match status" value="1"/>
</dbReference>
<keyword evidence="5" id="KW-0378">Hydrolase</keyword>
<protein>
    <submittedName>
        <fullName evidence="5">Restriction endonuclease subunit S</fullName>
        <ecNumber evidence="5">3.1.21.-</ecNumber>
    </submittedName>
</protein>
<evidence type="ECO:0000259" key="4">
    <source>
        <dbReference type="Pfam" id="PF01420"/>
    </source>
</evidence>
<dbReference type="InterPro" id="IPR044946">
    <property type="entry name" value="Restrct_endonuc_typeI_TRD_sf"/>
</dbReference>
<dbReference type="RefSeq" id="WP_240178889.1">
    <property type="nucleotide sequence ID" value="NZ_CP092362.2"/>
</dbReference>
<comment type="similarity">
    <text evidence="1">Belongs to the type-I restriction system S methylase family.</text>
</comment>
<dbReference type="EMBL" id="CP092362">
    <property type="protein sequence ID" value="ULN42467.1"/>
    <property type="molecule type" value="Genomic_DNA"/>
</dbReference>
<keyword evidence="6" id="KW-1185">Reference proteome</keyword>
<dbReference type="PANTHER" id="PTHR30408">
    <property type="entry name" value="TYPE-1 RESTRICTION ENZYME ECOKI SPECIFICITY PROTEIN"/>
    <property type="match status" value="1"/>
</dbReference>
<dbReference type="InterPro" id="IPR000055">
    <property type="entry name" value="Restrct_endonuc_typeI_TRD"/>
</dbReference>
<dbReference type="SUPFAM" id="SSF116734">
    <property type="entry name" value="DNA methylase specificity domain"/>
    <property type="match status" value="2"/>
</dbReference>
<evidence type="ECO:0000256" key="3">
    <source>
        <dbReference type="ARBA" id="ARBA00023125"/>
    </source>
</evidence>
<reference evidence="5" key="1">
    <citation type="submission" date="2022-08" db="EMBL/GenBank/DDBJ databases">
        <title>Whole genome sequencing of non-tuberculosis mycobacteria type-strains.</title>
        <authorList>
            <person name="Igarashi Y."/>
            <person name="Osugi A."/>
            <person name="Mitarai S."/>
        </authorList>
    </citation>
    <scope>NUCLEOTIDE SEQUENCE</scope>
    <source>
        <strain evidence="5">JCM 16369</strain>
    </source>
</reference>
<dbReference type="Gene3D" id="3.90.220.20">
    <property type="entry name" value="DNA methylase specificity domains"/>
    <property type="match status" value="2"/>
</dbReference>
<keyword evidence="2" id="KW-0680">Restriction system</keyword>
<evidence type="ECO:0000256" key="1">
    <source>
        <dbReference type="ARBA" id="ARBA00010923"/>
    </source>
</evidence>
<dbReference type="GO" id="GO:0016787">
    <property type="term" value="F:hydrolase activity"/>
    <property type="evidence" value="ECO:0007669"/>
    <property type="project" value="UniProtKB-KW"/>
</dbReference>
<dbReference type="InterPro" id="IPR052021">
    <property type="entry name" value="Type-I_RS_S_subunit"/>
</dbReference>
<dbReference type="Pfam" id="PF01420">
    <property type="entry name" value="Methylase_S"/>
    <property type="match status" value="1"/>
</dbReference>
<keyword evidence="5" id="KW-0540">Nuclease</keyword>
<dbReference type="GO" id="GO:0004519">
    <property type="term" value="F:endonuclease activity"/>
    <property type="evidence" value="ECO:0007669"/>
    <property type="project" value="UniProtKB-KW"/>
</dbReference>
<dbReference type="Proteomes" id="UP001055337">
    <property type="component" value="Chromosome"/>
</dbReference>
<gene>
    <name evidence="5" type="ORF">MI149_04925</name>
</gene>
<evidence type="ECO:0000313" key="6">
    <source>
        <dbReference type="Proteomes" id="UP001055337"/>
    </source>
</evidence>
<feature type="domain" description="Type I restriction modification DNA specificity" evidence="4">
    <location>
        <begin position="21"/>
        <end position="188"/>
    </location>
</feature>
<dbReference type="EC" id="3.1.21.-" evidence="5"/>
<organism evidence="5 6">
    <name type="scientific">Mycolicibacterium crocinum</name>
    <dbReference type="NCBI Taxonomy" id="388459"/>
    <lineage>
        <taxon>Bacteria</taxon>
        <taxon>Bacillati</taxon>
        <taxon>Actinomycetota</taxon>
        <taxon>Actinomycetes</taxon>
        <taxon>Mycobacteriales</taxon>
        <taxon>Mycobacteriaceae</taxon>
        <taxon>Mycolicibacterium</taxon>
    </lineage>
</organism>
<dbReference type="CDD" id="cd17275">
    <property type="entry name" value="RMtype1_S_MjaORF132P-TRD1-CR1_like"/>
    <property type="match status" value="1"/>
</dbReference>